<sequence>MGGKWSESSVVRRHVPLRQGSYRS</sequence>
<evidence type="ECO:0000313" key="1">
    <source>
        <dbReference type="EMBL" id="AAC54551.1"/>
    </source>
</evidence>
<organismHost>
    <name type="scientific">Homo sapiens</name>
    <name type="common">Human</name>
    <dbReference type="NCBI Taxonomy" id="9606"/>
</organismHost>
<gene>
    <name evidence="1" type="primary">nef</name>
</gene>
<reference evidence="1" key="1">
    <citation type="journal article" date="1995" name="Science">
        <title>Genomic structure of an attenuated quasi species of HIV-1 from a blood transfusion donor and recipients.</title>
        <authorList>
            <person name="Deacon N.J."/>
            <person name="Tsykin A."/>
            <person name="Solomon A."/>
            <person name="Smith K."/>
            <person name="Ludford-Menting M."/>
            <person name="Hooker D.J."/>
            <person name="McPhee D.A."/>
            <person name="Greenway A.L."/>
            <person name="Ellett A."/>
            <person name="Chatfield C."/>
            <person name="Lawson V.A."/>
            <person name="Crowe S."/>
            <person name="Maerz A."/>
            <person name="Sonza S."/>
            <person name="Learmont J."/>
            <person name="Sullivan J.S."/>
            <person name="Cunningham A."/>
            <person name="Dwyer D."/>
            <person name="Dowton D."/>
            <person name="Mills J."/>
        </authorList>
    </citation>
    <scope>NUCLEOTIDE SEQUENCE</scope>
    <source>
        <strain evidence="1">HIV-1 C18MBC</strain>
    </source>
</reference>
<organism evidence="1">
    <name type="scientific">Human immunodeficiency virus type 1</name>
    <name type="common">HIV-1</name>
    <dbReference type="NCBI Taxonomy" id="11676"/>
    <lineage>
        <taxon>Viruses</taxon>
        <taxon>Riboviria</taxon>
        <taxon>Pararnavirae</taxon>
        <taxon>Artverviricota</taxon>
        <taxon>Revtraviricetes</taxon>
        <taxon>Ortervirales</taxon>
        <taxon>Retroviridae</taxon>
        <taxon>Orthoretrovirinae</taxon>
        <taxon>Lentivirus</taxon>
        <taxon>Lentivirus humimdef1</taxon>
    </lineage>
</organism>
<protein>
    <submittedName>
        <fullName evidence="1">Nef</fullName>
    </submittedName>
</protein>
<proteinExistence type="predicted"/>
<reference evidence="1" key="2">
    <citation type="submission" date="1995-09" db="EMBL/GenBank/DDBJ databases">
        <authorList>
            <person name="Deacon N."/>
            <person name="Tsykin A."/>
            <person name="Solomon A."/>
            <person name="Smith K."/>
            <person name="Ludford-Menting M."/>
            <person name="Hooker D.J."/>
        </authorList>
    </citation>
    <scope>NUCLEOTIDE SEQUENCE</scope>
    <source>
        <strain evidence="1">HIV-1 C18MBC</strain>
    </source>
</reference>
<accession>Q73337</accession>
<dbReference type="EMBL" id="U37270">
    <property type="protein sequence ID" value="AAC54551.1"/>
    <property type="molecule type" value="Genomic_DNA"/>
</dbReference>
<name>Q73337_HV1</name>